<gene>
    <name evidence="13" type="ORF">SKA53_14176</name>
</gene>
<dbReference type="InterPro" id="IPR036688">
    <property type="entry name" value="MoeA_C_domain_IV_sf"/>
</dbReference>
<dbReference type="GO" id="GO:0005829">
    <property type="term" value="C:cytosol"/>
    <property type="evidence" value="ECO:0007669"/>
    <property type="project" value="TreeGrafter"/>
</dbReference>
<dbReference type="Gene3D" id="2.170.190.11">
    <property type="entry name" value="Molybdopterin biosynthesis moea protein, domain 3"/>
    <property type="match status" value="1"/>
</dbReference>
<dbReference type="NCBIfam" id="NF045515">
    <property type="entry name" value="Glp_gephyrin"/>
    <property type="match status" value="1"/>
</dbReference>
<dbReference type="Gene3D" id="3.40.980.10">
    <property type="entry name" value="MoaB/Mog-like domain"/>
    <property type="match status" value="1"/>
</dbReference>
<evidence type="ECO:0000256" key="2">
    <source>
        <dbReference type="ARBA" id="ARBA00002901"/>
    </source>
</evidence>
<evidence type="ECO:0000256" key="7">
    <source>
        <dbReference type="ARBA" id="ARBA00022723"/>
    </source>
</evidence>
<accession>A3V4Y3</accession>
<dbReference type="Pfam" id="PF00994">
    <property type="entry name" value="MoCF_biosynth"/>
    <property type="match status" value="1"/>
</dbReference>
<reference evidence="13 14" key="1">
    <citation type="submission" date="2006-01" db="EMBL/GenBank/DDBJ databases">
        <authorList>
            <person name="Hagstrom A."/>
            <person name="Ferriera S."/>
            <person name="Johnson J."/>
            <person name="Kravitz S."/>
            <person name="Halpern A."/>
            <person name="Remington K."/>
            <person name="Beeson K."/>
            <person name="Tran B."/>
            <person name="Rogers Y.-H."/>
            <person name="Friedman R."/>
            <person name="Venter J.C."/>
        </authorList>
    </citation>
    <scope>NUCLEOTIDE SEQUENCE [LARGE SCALE GENOMIC DNA]</scope>
    <source>
        <strain evidence="13 14">SKA53</strain>
    </source>
</reference>
<dbReference type="FunFam" id="3.40.980.10:FF:000004">
    <property type="entry name" value="Molybdopterin molybdenumtransferase"/>
    <property type="match status" value="1"/>
</dbReference>
<dbReference type="Pfam" id="PF03453">
    <property type="entry name" value="MoeA_N"/>
    <property type="match status" value="1"/>
</dbReference>
<dbReference type="GO" id="GO:0006777">
    <property type="term" value="P:Mo-molybdopterin cofactor biosynthetic process"/>
    <property type="evidence" value="ECO:0007669"/>
    <property type="project" value="UniProtKB-UniRule"/>
</dbReference>
<evidence type="ECO:0000256" key="11">
    <source>
        <dbReference type="RuleBase" id="RU365090"/>
    </source>
</evidence>
<comment type="cofactor">
    <cofactor evidence="1 11">
        <name>Mg(2+)</name>
        <dbReference type="ChEBI" id="CHEBI:18420"/>
    </cofactor>
</comment>
<keyword evidence="8 11" id="KW-0460">Magnesium</keyword>
<name>A3V4Y3_9RHOB</name>
<dbReference type="Proteomes" id="UP000004507">
    <property type="component" value="Unassembled WGS sequence"/>
</dbReference>
<evidence type="ECO:0000256" key="8">
    <source>
        <dbReference type="ARBA" id="ARBA00022842"/>
    </source>
</evidence>
<evidence type="ECO:0000256" key="3">
    <source>
        <dbReference type="ARBA" id="ARBA00005046"/>
    </source>
</evidence>
<dbReference type="InterPro" id="IPR036135">
    <property type="entry name" value="MoeA_linker/N_sf"/>
</dbReference>
<dbReference type="PANTHER" id="PTHR10192">
    <property type="entry name" value="MOLYBDOPTERIN BIOSYNTHESIS PROTEIN"/>
    <property type="match status" value="1"/>
</dbReference>
<dbReference type="InterPro" id="IPR038987">
    <property type="entry name" value="MoeA-like"/>
</dbReference>
<evidence type="ECO:0000256" key="5">
    <source>
        <dbReference type="ARBA" id="ARBA00022505"/>
    </source>
</evidence>
<keyword evidence="9 11" id="KW-0501">Molybdenum cofactor biosynthesis</keyword>
<dbReference type="InterPro" id="IPR001453">
    <property type="entry name" value="MoaB/Mog_dom"/>
</dbReference>
<proteinExistence type="inferred from homology"/>
<dbReference type="CDD" id="cd00887">
    <property type="entry name" value="MoeA"/>
    <property type="match status" value="1"/>
</dbReference>
<keyword evidence="5 11" id="KW-0500">Molybdenum</keyword>
<dbReference type="PROSITE" id="PS01079">
    <property type="entry name" value="MOCF_BIOSYNTHESIS_2"/>
    <property type="match status" value="1"/>
</dbReference>
<evidence type="ECO:0000256" key="10">
    <source>
        <dbReference type="ARBA" id="ARBA00047317"/>
    </source>
</evidence>
<comment type="similarity">
    <text evidence="4 11">Belongs to the MoeA family.</text>
</comment>
<dbReference type="STRING" id="314232.SKA53_14176"/>
<dbReference type="InterPro" id="IPR036425">
    <property type="entry name" value="MoaB/Mog-like_dom_sf"/>
</dbReference>
<evidence type="ECO:0000259" key="12">
    <source>
        <dbReference type="SMART" id="SM00852"/>
    </source>
</evidence>
<dbReference type="GO" id="GO:0046872">
    <property type="term" value="F:metal ion binding"/>
    <property type="evidence" value="ECO:0007669"/>
    <property type="project" value="UniProtKB-UniRule"/>
</dbReference>
<dbReference type="Pfam" id="PF03454">
    <property type="entry name" value="MoeA_C"/>
    <property type="match status" value="1"/>
</dbReference>
<comment type="function">
    <text evidence="2 11">Catalyzes the insertion of molybdate into adenylated molybdopterin with the concomitant release of AMP.</text>
</comment>
<dbReference type="InterPro" id="IPR005111">
    <property type="entry name" value="MoeA_C_domain_IV"/>
</dbReference>
<evidence type="ECO:0000313" key="14">
    <source>
        <dbReference type="Proteomes" id="UP000004507"/>
    </source>
</evidence>
<dbReference type="EC" id="2.10.1.1" evidence="11"/>
<dbReference type="UniPathway" id="UPA00344"/>
<protein>
    <recommendedName>
        <fullName evidence="11">Molybdopterin molybdenumtransferase</fullName>
        <ecNumber evidence="11">2.10.1.1</ecNumber>
    </recommendedName>
</protein>
<dbReference type="SMART" id="SM00852">
    <property type="entry name" value="MoCF_biosynth"/>
    <property type="match status" value="1"/>
</dbReference>
<comment type="caution">
    <text evidence="13">The sequence shown here is derived from an EMBL/GenBank/DDBJ whole genome shotgun (WGS) entry which is preliminary data.</text>
</comment>
<evidence type="ECO:0000313" key="13">
    <source>
        <dbReference type="EMBL" id="EAQ06701.1"/>
    </source>
</evidence>
<dbReference type="AlphaFoldDB" id="A3V4Y3"/>
<evidence type="ECO:0000256" key="6">
    <source>
        <dbReference type="ARBA" id="ARBA00022679"/>
    </source>
</evidence>
<dbReference type="InterPro" id="IPR008284">
    <property type="entry name" value="MoCF_biosynth_CS"/>
</dbReference>
<comment type="catalytic activity">
    <reaction evidence="10">
        <text>adenylyl-molybdopterin + molybdate = Mo-molybdopterin + AMP + H(+)</text>
        <dbReference type="Rhea" id="RHEA:35047"/>
        <dbReference type="ChEBI" id="CHEBI:15378"/>
        <dbReference type="ChEBI" id="CHEBI:36264"/>
        <dbReference type="ChEBI" id="CHEBI:62727"/>
        <dbReference type="ChEBI" id="CHEBI:71302"/>
        <dbReference type="ChEBI" id="CHEBI:456215"/>
        <dbReference type="EC" id="2.10.1.1"/>
    </reaction>
</comment>
<comment type="pathway">
    <text evidence="3 11">Cofactor biosynthesis; molybdopterin biosynthesis.</text>
</comment>
<evidence type="ECO:0000256" key="4">
    <source>
        <dbReference type="ARBA" id="ARBA00010763"/>
    </source>
</evidence>
<keyword evidence="6 11" id="KW-0808">Transferase</keyword>
<dbReference type="SUPFAM" id="SSF53218">
    <property type="entry name" value="Molybdenum cofactor biosynthesis proteins"/>
    <property type="match status" value="1"/>
</dbReference>
<keyword evidence="14" id="KW-1185">Reference proteome</keyword>
<dbReference type="InterPro" id="IPR005110">
    <property type="entry name" value="MoeA_linker/N"/>
</dbReference>
<evidence type="ECO:0000256" key="9">
    <source>
        <dbReference type="ARBA" id="ARBA00023150"/>
    </source>
</evidence>
<dbReference type="EMBL" id="AAMS01000004">
    <property type="protein sequence ID" value="EAQ06701.1"/>
    <property type="molecule type" value="Genomic_DNA"/>
</dbReference>
<dbReference type="eggNOG" id="COG0303">
    <property type="taxonomic scope" value="Bacteria"/>
</dbReference>
<organism evidence="13 14">
    <name type="scientific">Yoonia vestfoldensis SKA53</name>
    <dbReference type="NCBI Taxonomy" id="314232"/>
    <lineage>
        <taxon>Bacteria</taxon>
        <taxon>Pseudomonadati</taxon>
        <taxon>Pseudomonadota</taxon>
        <taxon>Alphaproteobacteria</taxon>
        <taxon>Rhodobacterales</taxon>
        <taxon>Paracoccaceae</taxon>
        <taxon>Yoonia</taxon>
    </lineage>
</organism>
<evidence type="ECO:0000256" key="1">
    <source>
        <dbReference type="ARBA" id="ARBA00001946"/>
    </source>
</evidence>
<dbReference type="Gene3D" id="3.90.105.10">
    <property type="entry name" value="Molybdopterin biosynthesis moea protein, domain 2"/>
    <property type="match status" value="1"/>
</dbReference>
<dbReference type="Gene3D" id="2.40.340.10">
    <property type="entry name" value="MoeA, C-terminal, domain IV"/>
    <property type="match status" value="1"/>
</dbReference>
<dbReference type="RefSeq" id="WP_007206774.1">
    <property type="nucleotide sequence ID" value="NZ_CH672414.1"/>
</dbReference>
<feature type="domain" description="MoaB/Mog" evidence="12">
    <location>
        <begin position="473"/>
        <end position="610"/>
    </location>
</feature>
<dbReference type="HOGENOM" id="CLU_392729_0_0_5"/>
<dbReference type="GO" id="GO:0061599">
    <property type="term" value="F:molybdopterin molybdotransferase activity"/>
    <property type="evidence" value="ECO:0007669"/>
    <property type="project" value="UniProtKB-UniRule"/>
</dbReference>
<dbReference type="NCBIfam" id="TIGR00177">
    <property type="entry name" value="molyb_syn"/>
    <property type="match status" value="1"/>
</dbReference>
<dbReference type="PANTHER" id="PTHR10192:SF5">
    <property type="entry name" value="GEPHYRIN"/>
    <property type="match status" value="1"/>
</dbReference>
<sequence length="694" mass="72759">MFDTVLIVDWSGGNDRGTSPKKDAIWTGIARAGLAEDPVYHRNRQLAEDWISRFLAAEQAAGRRVLAGFDFAFGYPAGFGRGLTGTDDPFAIWDWFATHVHDSPSTNNRFDLAGQINARFPGIGPFWGNGLARDIPDLPRKGLARQGHGLPEKRAAEQQAKGAFAVWQLAGAGAVGSQVIMGLPVLARLRHRFGADLAVWPFQPLTPPIALVEVWPSLIAKTIAATCPPGAIKDAHQVRVLARALSALAPEDLARMLDVPATAEGTILGLDHVALLEQAASAPVLRNDCFALPQGVHWTPVDQALAHLRQHLPPVAGVQPQPLGAAAGHYLAQDVSALRAHPPSPNAAVDGYGFAGPAGPGAQSLTLVQGRAAAGQPFAGVVPAGHAIRILTGANLPQGVDTVVMQEDVQATDTAITFQGPLKQGANARAAGEDMTAGQIIARQGRRLTPADLGMCAAAGIGDVRVYRPLRVGILSTGDELRDPGSAIAEGQIFDANRPMLAALVRQWGHEAVDLGRAPDDRNILRGILDQGAATCDVILTSGGASAGDEDHMSALLAGTGSLALWRVAMKPGRPLAMGVWDGKPVLGLPGNPVAAMVCALVFAHPALAVMAGGDWPEPQGFTVPAAFAKTKKAGRREYLRARIRDGKAEVFASEGSGRVSGLAWADGLVMLPDAAMTISPGDPVTYIPFDSFR</sequence>
<dbReference type="SUPFAM" id="SSF63867">
    <property type="entry name" value="MoeA C-terminal domain-like"/>
    <property type="match status" value="1"/>
</dbReference>
<dbReference type="SUPFAM" id="SSF63882">
    <property type="entry name" value="MoeA N-terminal region -like"/>
    <property type="match status" value="1"/>
</dbReference>
<keyword evidence="7 11" id="KW-0479">Metal-binding</keyword>